<sequence length="81" mass="8688">MTKSRGHNKVPSETEYSVRTYALRGGDDGRRAHKKGAENYNEAHDLGHNHAGAGHVDVVPPKCFSHGGMRATSHPAAATLL</sequence>
<reference evidence="2 3" key="1">
    <citation type="journal article" date="2020" name="Genome Biol. Evol.">
        <title>A new high-quality draft genome assembly of the Chinese cordyceps Ophiocordyceps sinensis.</title>
        <authorList>
            <person name="Shu R."/>
            <person name="Zhang J."/>
            <person name="Meng Q."/>
            <person name="Zhang H."/>
            <person name="Zhou G."/>
            <person name="Li M."/>
            <person name="Wu P."/>
            <person name="Zhao Y."/>
            <person name="Chen C."/>
            <person name="Qin Q."/>
        </authorList>
    </citation>
    <scope>NUCLEOTIDE SEQUENCE [LARGE SCALE GENOMIC DNA]</scope>
    <source>
        <strain evidence="2 3">IOZ07</strain>
    </source>
</reference>
<organism evidence="2 3">
    <name type="scientific">Ophiocordyceps sinensis</name>
    <dbReference type="NCBI Taxonomy" id="72228"/>
    <lineage>
        <taxon>Eukaryota</taxon>
        <taxon>Fungi</taxon>
        <taxon>Dikarya</taxon>
        <taxon>Ascomycota</taxon>
        <taxon>Pezizomycotina</taxon>
        <taxon>Sordariomycetes</taxon>
        <taxon>Hypocreomycetidae</taxon>
        <taxon>Hypocreales</taxon>
        <taxon>Ophiocordycipitaceae</taxon>
        <taxon>Ophiocordyceps</taxon>
    </lineage>
</organism>
<evidence type="ECO:0000313" key="3">
    <source>
        <dbReference type="Proteomes" id="UP000557566"/>
    </source>
</evidence>
<dbReference type="AlphaFoldDB" id="A0A8H4LS13"/>
<accession>A0A8H4LS13</accession>
<dbReference type="Proteomes" id="UP000557566">
    <property type="component" value="Unassembled WGS sequence"/>
</dbReference>
<protein>
    <submittedName>
        <fullName evidence="2">Uncharacterized protein</fullName>
    </submittedName>
</protein>
<evidence type="ECO:0000256" key="1">
    <source>
        <dbReference type="SAM" id="MobiDB-lite"/>
    </source>
</evidence>
<comment type="caution">
    <text evidence="2">The sequence shown here is derived from an EMBL/GenBank/DDBJ whole genome shotgun (WGS) entry which is preliminary data.</text>
</comment>
<proteinExistence type="predicted"/>
<evidence type="ECO:0000313" key="2">
    <source>
        <dbReference type="EMBL" id="KAF4504574.1"/>
    </source>
</evidence>
<dbReference type="EMBL" id="JAAVMX010000009">
    <property type="protein sequence ID" value="KAF4504574.1"/>
    <property type="molecule type" value="Genomic_DNA"/>
</dbReference>
<feature type="compositionally biased region" description="Basic and acidic residues" evidence="1">
    <location>
        <begin position="25"/>
        <end position="36"/>
    </location>
</feature>
<keyword evidence="3" id="KW-1185">Reference proteome</keyword>
<name>A0A8H4LS13_9HYPO</name>
<gene>
    <name evidence="2" type="ORF">G6O67_008012</name>
</gene>
<feature type="region of interest" description="Disordered" evidence="1">
    <location>
        <begin position="1"/>
        <end position="36"/>
    </location>
</feature>